<evidence type="ECO:0000256" key="7">
    <source>
        <dbReference type="ARBA" id="ARBA00023136"/>
    </source>
</evidence>
<dbReference type="OMA" id="GLYFSGC"/>
<evidence type="ECO:0000259" key="12">
    <source>
        <dbReference type="SMART" id="SM00409"/>
    </source>
</evidence>
<dbReference type="eggNOG" id="ENOG502S7MA">
    <property type="taxonomic scope" value="Eukaryota"/>
</dbReference>
<evidence type="ECO:0000256" key="3">
    <source>
        <dbReference type="ARBA" id="ARBA00022692"/>
    </source>
</evidence>
<comment type="subcellular location">
    <subcellularLocation>
        <location evidence="1">Cell membrane</location>
        <topology evidence="1">Single-pass type I membrane protein</topology>
    </subcellularLocation>
</comment>
<evidence type="ECO:0000256" key="11">
    <source>
        <dbReference type="ARBA" id="ARBA00043958"/>
    </source>
</evidence>
<comment type="similarity">
    <text evidence="11">Belongs to the CD300 family.</text>
</comment>
<reference evidence="14" key="1">
    <citation type="submission" date="2011-03" db="EMBL/GenBank/DDBJ databases">
        <title>Version 3 of the genome sequence of Otolemur garnettii (Bushbaby).</title>
        <authorList>
            <consortium name="The Broad Institute Genome Sequencing Platform"/>
            <person name="Di Palma F."/>
            <person name="Johnson J."/>
            <person name="Lander E.S."/>
            <person name="Lindblad-Toh K."/>
            <person name="Jaffe D.B."/>
            <person name="Gnerre S."/>
            <person name="MacCallum I."/>
            <person name="Przybylski D."/>
            <person name="Ribeiro F.J."/>
            <person name="Burton J.N."/>
            <person name="Walker B.J."/>
            <person name="Sharpe T."/>
            <person name="Hall G."/>
        </authorList>
    </citation>
    <scope>NUCLEOTIDE SEQUENCE [LARGE SCALE GENOMIC DNA]</scope>
</reference>
<dbReference type="SUPFAM" id="SSF48726">
    <property type="entry name" value="Immunoglobulin"/>
    <property type="match status" value="1"/>
</dbReference>
<keyword evidence="3" id="KW-0812">Transmembrane</keyword>
<evidence type="ECO:0000313" key="13">
    <source>
        <dbReference type="Ensembl" id="ENSOGAP00000008299.2"/>
    </source>
</evidence>
<keyword evidence="14" id="KW-1185">Reference proteome</keyword>
<dbReference type="FunFam" id="2.60.40.10:FF:000370">
    <property type="entry name" value="CMRF35-like molecule 1"/>
    <property type="match status" value="1"/>
</dbReference>
<keyword evidence="9" id="KW-0675">Receptor</keyword>
<dbReference type="InParanoid" id="H0X075"/>
<evidence type="ECO:0000313" key="14">
    <source>
        <dbReference type="Proteomes" id="UP000005225"/>
    </source>
</evidence>
<dbReference type="EMBL" id="AAQR03041644">
    <property type="status" value="NOT_ANNOTATED_CDS"/>
    <property type="molecule type" value="Genomic_DNA"/>
</dbReference>
<evidence type="ECO:0000256" key="2">
    <source>
        <dbReference type="ARBA" id="ARBA00022475"/>
    </source>
</evidence>
<dbReference type="InterPro" id="IPR013106">
    <property type="entry name" value="Ig_V-set"/>
</dbReference>
<keyword evidence="7" id="KW-0472">Membrane</keyword>
<dbReference type="PANTHER" id="PTHR11860">
    <property type="entry name" value="POLYMERIC-IMMUNOGLOBULIN RECEPTOR"/>
    <property type="match status" value="1"/>
</dbReference>
<dbReference type="STRING" id="30611.ENSOGAP00000008299"/>
<feature type="domain" description="Immunoglobulin" evidence="12">
    <location>
        <begin position="26"/>
        <end position="127"/>
    </location>
</feature>
<dbReference type="AlphaFoldDB" id="H0X075"/>
<evidence type="ECO:0000256" key="10">
    <source>
        <dbReference type="ARBA" id="ARBA00023319"/>
    </source>
</evidence>
<keyword evidence="10" id="KW-0393">Immunoglobulin domain</keyword>
<dbReference type="CDD" id="cd05716">
    <property type="entry name" value="IgV_pIgR_like"/>
    <property type="match status" value="1"/>
</dbReference>
<dbReference type="InterPro" id="IPR003599">
    <property type="entry name" value="Ig_sub"/>
</dbReference>
<dbReference type="GO" id="GO:0004888">
    <property type="term" value="F:transmembrane signaling receptor activity"/>
    <property type="evidence" value="ECO:0007669"/>
    <property type="project" value="TreeGrafter"/>
</dbReference>
<dbReference type="GeneTree" id="ENSGT00940000154332"/>
<proteinExistence type="inferred from homology"/>
<dbReference type="GO" id="GO:0005886">
    <property type="term" value="C:plasma membrane"/>
    <property type="evidence" value="ECO:0007669"/>
    <property type="project" value="UniProtKB-SubCell"/>
</dbReference>
<reference evidence="13" key="3">
    <citation type="submission" date="2025-09" db="UniProtKB">
        <authorList>
            <consortium name="Ensembl"/>
        </authorList>
    </citation>
    <scope>IDENTIFICATION</scope>
</reference>
<evidence type="ECO:0000256" key="9">
    <source>
        <dbReference type="ARBA" id="ARBA00023170"/>
    </source>
</evidence>
<keyword evidence="8" id="KW-1015">Disulfide bond</keyword>
<organism evidence="13 14">
    <name type="scientific">Otolemur garnettii</name>
    <name type="common">Small-eared galago</name>
    <name type="synonym">Garnett's greater bushbaby</name>
    <dbReference type="NCBI Taxonomy" id="30611"/>
    <lineage>
        <taxon>Eukaryota</taxon>
        <taxon>Metazoa</taxon>
        <taxon>Chordata</taxon>
        <taxon>Craniata</taxon>
        <taxon>Vertebrata</taxon>
        <taxon>Euteleostomi</taxon>
        <taxon>Mammalia</taxon>
        <taxon>Eutheria</taxon>
        <taxon>Euarchontoglires</taxon>
        <taxon>Primates</taxon>
        <taxon>Strepsirrhini</taxon>
        <taxon>Lorisiformes</taxon>
        <taxon>Galagidae</taxon>
        <taxon>Otolemur</taxon>
    </lineage>
</organism>
<dbReference type="PANTHER" id="PTHR11860:SF101">
    <property type="entry name" value="CMRF35-LIKE MOLECULE 1"/>
    <property type="match status" value="1"/>
</dbReference>
<dbReference type="GO" id="GO:0002376">
    <property type="term" value="P:immune system process"/>
    <property type="evidence" value="ECO:0007669"/>
    <property type="project" value="UniProtKB-KW"/>
</dbReference>
<dbReference type="Pfam" id="PF07686">
    <property type="entry name" value="V-set"/>
    <property type="match status" value="1"/>
</dbReference>
<keyword evidence="5" id="KW-0391">Immunity</keyword>
<dbReference type="Ensembl" id="ENSOGAT00000009270.2">
    <property type="protein sequence ID" value="ENSOGAP00000008299.2"/>
    <property type="gene ID" value="ENSOGAG00000009269.2"/>
</dbReference>
<protein>
    <recommendedName>
        <fullName evidence="12">Immunoglobulin domain-containing protein</fullName>
    </recommendedName>
</protein>
<dbReference type="Proteomes" id="UP000005225">
    <property type="component" value="Unassembled WGS sequence"/>
</dbReference>
<dbReference type="InterPro" id="IPR050671">
    <property type="entry name" value="CD300_family_receptors"/>
</dbReference>
<dbReference type="Gene3D" id="2.60.40.10">
    <property type="entry name" value="Immunoglobulins"/>
    <property type="match status" value="1"/>
</dbReference>
<keyword evidence="6" id="KW-1133">Transmembrane helix</keyword>
<reference evidence="13" key="2">
    <citation type="submission" date="2025-08" db="UniProtKB">
        <authorList>
            <consortium name="Ensembl"/>
        </authorList>
    </citation>
    <scope>IDENTIFICATION</scope>
</reference>
<dbReference type="HOGENOM" id="CLU_1582261_0_0_1"/>
<evidence type="ECO:0000256" key="8">
    <source>
        <dbReference type="ARBA" id="ARBA00023157"/>
    </source>
</evidence>
<dbReference type="InterPro" id="IPR013783">
    <property type="entry name" value="Ig-like_fold"/>
</dbReference>
<dbReference type="InterPro" id="IPR036179">
    <property type="entry name" value="Ig-like_dom_sf"/>
</dbReference>
<keyword evidence="2" id="KW-1003">Cell membrane</keyword>
<evidence type="ECO:0000256" key="6">
    <source>
        <dbReference type="ARBA" id="ARBA00022989"/>
    </source>
</evidence>
<keyword evidence="4" id="KW-0732">Signal</keyword>
<evidence type="ECO:0000256" key="4">
    <source>
        <dbReference type="ARBA" id="ARBA00022729"/>
    </source>
</evidence>
<name>H0X075_OTOGA</name>
<dbReference type="SMART" id="SM00409">
    <property type="entry name" value="IG"/>
    <property type="match status" value="1"/>
</dbReference>
<accession>H0X075</accession>
<sequence>AWLGSDRCMYLCFSGYSSVGSALSGPGKVSGPEWGSLTVQCHYDSGWESYRKWWCRGAHWSSCKIVIVTSGSEDEVKIDHLSIRDSHKDLRFTVTMEDLRKDDADTYWCGIERSGTDLGVQVKVIITPGERVWVFGCVSQAVLCCPPAVSGHQERSRASQCGWDTWWEK</sequence>
<evidence type="ECO:0000256" key="5">
    <source>
        <dbReference type="ARBA" id="ARBA00022859"/>
    </source>
</evidence>
<evidence type="ECO:0000256" key="1">
    <source>
        <dbReference type="ARBA" id="ARBA00004251"/>
    </source>
</evidence>